<dbReference type="GO" id="GO:0004022">
    <property type="term" value="F:alcohol dehydrogenase (NAD+) activity"/>
    <property type="evidence" value="ECO:0007669"/>
    <property type="project" value="UniProtKB-EC"/>
</dbReference>
<dbReference type="PANTHER" id="PTHR43205:SF7">
    <property type="entry name" value="PROSTAGLANDIN REDUCTASE 1"/>
    <property type="match status" value="1"/>
</dbReference>
<accession>A0A921NXT4</accession>
<dbReference type="InterPro" id="IPR041694">
    <property type="entry name" value="ADH_N_2"/>
</dbReference>
<evidence type="ECO:0000256" key="2">
    <source>
        <dbReference type="SAM" id="MobiDB-lite"/>
    </source>
</evidence>
<dbReference type="SUPFAM" id="SSF50129">
    <property type="entry name" value="GroES-like"/>
    <property type="match status" value="1"/>
</dbReference>
<evidence type="ECO:0000256" key="1">
    <source>
        <dbReference type="ARBA" id="ARBA00023002"/>
    </source>
</evidence>
<dbReference type="OrthoDB" id="9805663at2"/>
<sequence length="343" mass="35761">MSQTVRSMTLASRPTGQPTAQNFALTETAMPEPAEGEVLVRVIWLSLDPYMRGRMDDAKSYAPPVEIGGIMEGGAVGEVIASRHAGFSEGDIALGAFGWTSHAALPGDALRKVDPAIAPIQTALGVLGMPGITAWVGVNRIIGIQQGETALISAATGAVGTLAGQLAQIKGARAIGVAGGEEKCAYATSELGYAACLDHKALDAAGLKEALAAAAPGGVDGYFENVGGKTLEAALSGMNDHGRIALCGMIAWYSGRGLDEAMSLPAAWRAILVKRLKVEGFIIFDHMHLYPEFLAEVAPMVKDGRIRYRESIAEGLEAAPDAFISMLEGGNFGKQLVRVGDDP</sequence>
<evidence type="ECO:0000313" key="4">
    <source>
        <dbReference type="EMBL" id="KAF0675488.1"/>
    </source>
</evidence>
<proteinExistence type="predicted"/>
<dbReference type="AlphaFoldDB" id="A0A921NXT4"/>
<feature type="domain" description="Enoyl reductase (ER)" evidence="3">
    <location>
        <begin position="19"/>
        <end position="337"/>
    </location>
</feature>
<protein>
    <submittedName>
        <fullName evidence="4">Alcohol dehydrogenase</fullName>
        <ecNumber evidence="4">1.1.1.1</ecNumber>
    </submittedName>
</protein>
<evidence type="ECO:0000313" key="5">
    <source>
        <dbReference type="Proteomes" id="UP000698242"/>
    </source>
</evidence>
<dbReference type="SMART" id="SM00829">
    <property type="entry name" value="PKS_ER"/>
    <property type="match status" value="1"/>
</dbReference>
<dbReference type="EMBL" id="APKE01000025">
    <property type="protein sequence ID" value="KAF0675488.1"/>
    <property type="molecule type" value="Genomic_DNA"/>
</dbReference>
<dbReference type="Gene3D" id="3.40.50.720">
    <property type="entry name" value="NAD(P)-binding Rossmann-like Domain"/>
    <property type="match status" value="1"/>
</dbReference>
<comment type="caution">
    <text evidence="4">The sequence shown here is derived from an EMBL/GenBank/DDBJ whole genome shotgun (WGS) entry which is preliminary data.</text>
</comment>
<dbReference type="CDD" id="cd05288">
    <property type="entry name" value="PGDH"/>
    <property type="match status" value="1"/>
</dbReference>
<dbReference type="GO" id="GO:0016628">
    <property type="term" value="F:oxidoreductase activity, acting on the CH-CH group of donors, NAD or NADP as acceptor"/>
    <property type="evidence" value="ECO:0007669"/>
    <property type="project" value="InterPro"/>
</dbReference>
<reference evidence="4" key="1">
    <citation type="submission" date="2013-03" db="EMBL/GenBank/DDBJ databases">
        <title>Genome Sequence of the Profundibacterium mesophilum strain KAUST100406-0324T from Red Sea, a novel genus in the family Rhodobacteraceae.</title>
        <authorList>
            <person name="Essack M."/>
            <person name="Alam I."/>
            <person name="Lafi F."/>
            <person name="Alawi W."/>
            <person name="Kamanu F."/>
            <person name="Al-Suwailem A."/>
            <person name="Lee O.O."/>
            <person name="Xu Y."/>
            <person name="Bajic V."/>
            <person name="Qian P.-Y."/>
            <person name="Archer J."/>
        </authorList>
    </citation>
    <scope>NUCLEOTIDE SEQUENCE</scope>
    <source>
        <strain evidence="4">KAUST100406-0324</strain>
    </source>
</reference>
<dbReference type="InterPro" id="IPR020843">
    <property type="entry name" value="ER"/>
</dbReference>
<organism evidence="4 5">
    <name type="scientific">Profundibacterium mesophilum KAUST100406-0324</name>
    <dbReference type="NCBI Taxonomy" id="1037889"/>
    <lineage>
        <taxon>Bacteria</taxon>
        <taxon>Pseudomonadati</taxon>
        <taxon>Pseudomonadota</taxon>
        <taxon>Alphaproteobacteria</taxon>
        <taxon>Rhodobacterales</taxon>
        <taxon>Roseobacteraceae</taxon>
        <taxon>Profundibacterium</taxon>
    </lineage>
</organism>
<dbReference type="InterPro" id="IPR011032">
    <property type="entry name" value="GroES-like_sf"/>
</dbReference>
<name>A0A921NXT4_9RHOB</name>
<gene>
    <name evidence="4" type="ORF">PMES_02118</name>
</gene>
<dbReference type="InterPro" id="IPR045010">
    <property type="entry name" value="MDR_fam"/>
</dbReference>
<dbReference type="InterPro" id="IPR013149">
    <property type="entry name" value="ADH-like_C"/>
</dbReference>
<dbReference type="Gene3D" id="3.90.180.10">
    <property type="entry name" value="Medium-chain alcohol dehydrogenases, catalytic domain"/>
    <property type="match status" value="1"/>
</dbReference>
<dbReference type="Pfam" id="PF16884">
    <property type="entry name" value="ADH_N_2"/>
    <property type="match status" value="1"/>
</dbReference>
<evidence type="ECO:0000259" key="3">
    <source>
        <dbReference type="SMART" id="SM00829"/>
    </source>
</evidence>
<dbReference type="RefSeq" id="WP_159965640.1">
    <property type="nucleotide sequence ID" value="NZ_APKE01000025.1"/>
</dbReference>
<dbReference type="InterPro" id="IPR036291">
    <property type="entry name" value="NAD(P)-bd_dom_sf"/>
</dbReference>
<dbReference type="FunFam" id="3.40.50.720:FF:000121">
    <property type="entry name" value="Prostaglandin reductase 2"/>
    <property type="match status" value="1"/>
</dbReference>
<dbReference type="PANTHER" id="PTHR43205">
    <property type="entry name" value="PROSTAGLANDIN REDUCTASE"/>
    <property type="match status" value="1"/>
</dbReference>
<keyword evidence="1 4" id="KW-0560">Oxidoreductase</keyword>
<dbReference type="SUPFAM" id="SSF51735">
    <property type="entry name" value="NAD(P)-binding Rossmann-fold domains"/>
    <property type="match status" value="1"/>
</dbReference>
<dbReference type="Proteomes" id="UP000698242">
    <property type="component" value="Unassembled WGS sequence"/>
</dbReference>
<dbReference type="Pfam" id="PF00107">
    <property type="entry name" value="ADH_zinc_N"/>
    <property type="match status" value="1"/>
</dbReference>
<feature type="region of interest" description="Disordered" evidence="2">
    <location>
        <begin position="1"/>
        <end position="20"/>
    </location>
</feature>
<dbReference type="EC" id="1.1.1.1" evidence="4"/>
<keyword evidence="5" id="KW-1185">Reference proteome</keyword>